<keyword evidence="3" id="KW-1185">Reference proteome</keyword>
<dbReference type="Proteomes" id="UP000244174">
    <property type="component" value="Unassembled WGS sequence"/>
</dbReference>
<dbReference type="EMBL" id="QBKQ01000001">
    <property type="protein sequence ID" value="PTX44088.1"/>
    <property type="molecule type" value="Genomic_DNA"/>
</dbReference>
<dbReference type="Gene3D" id="2.160.10.10">
    <property type="entry name" value="Hexapeptide repeat proteins"/>
    <property type="match status" value="2"/>
</dbReference>
<reference evidence="2 3" key="1">
    <citation type="submission" date="2018-04" db="EMBL/GenBank/DDBJ databases">
        <title>Genomic Encyclopedia of Archaeal and Bacterial Type Strains, Phase II (KMG-II): from individual species to whole genera.</title>
        <authorList>
            <person name="Goeker M."/>
        </authorList>
    </citation>
    <scope>NUCLEOTIDE SEQUENCE [LARGE SCALE GENOMIC DNA]</scope>
    <source>
        <strain evidence="2 3">DSM 23082</strain>
    </source>
</reference>
<dbReference type="Pfam" id="PF14602">
    <property type="entry name" value="Hexapep_2"/>
    <property type="match status" value="1"/>
</dbReference>
<dbReference type="Pfam" id="PF00132">
    <property type="entry name" value="Hexapep"/>
    <property type="match status" value="2"/>
</dbReference>
<name>A0A2T6AJU7_9FLAO</name>
<protein>
    <submittedName>
        <fullName evidence="2">UDP-3-O-[3-hydroxymyristoyl] glucosamine N-acyltransferase</fullName>
    </submittedName>
</protein>
<comment type="similarity">
    <text evidence="1">Belongs to the transferase hexapeptide repeat family.</text>
</comment>
<dbReference type="PANTHER" id="PTHR43300">
    <property type="entry name" value="ACETYLTRANSFERASE"/>
    <property type="match status" value="1"/>
</dbReference>
<dbReference type="AlphaFoldDB" id="A0A2T6AJU7"/>
<comment type="caution">
    <text evidence="2">The sequence shown here is derived from an EMBL/GenBank/DDBJ whole genome shotgun (WGS) entry which is preliminary data.</text>
</comment>
<gene>
    <name evidence="2" type="ORF">C8P64_0058</name>
</gene>
<dbReference type="InterPro" id="IPR001451">
    <property type="entry name" value="Hexapep"/>
</dbReference>
<evidence type="ECO:0000256" key="1">
    <source>
        <dbReference type="ARBA" id="ARBA00007274"/>
    </source>
</evidence>
<keyword evidence="2" id="KW-0808">Transferase</keyword>
<keyword evidence="2" id="KW-0012">Acyltransferase</keyword>
<dbReference type="SUPFAM" id="SSF51161">
    <property type="entry name" value="Trimeric LpxA-like enzymes"/>
    <property type="match status" value="1"/>
</dbReference>
<accession>A0A2T6AJU7</accession>
<sequence>MNVELSFEEIIDYLKINKIKYSFSGTKHTSYKICSLFEPESNGFYFFVGDNWTYNLERSLIITSVNLDIRSENGFLHVEENPQLIYYQLLNSMFQEKSNGHISKSAIIHKKANLGKNVQIDPFVVIGKSRIGDNTIIKSHCIINDNSSIGKNVIIEPNCTIGATGTAWVWKNNNEKIRQPQLGGVFIEDNCFIGANSVIVRGSLNEDTRVGINTVIAPGARIGHGTKIGQNVHFANNVVTGGNTKIADFCFIGSSVTFRPKVKIHQFTVVAAGAVIVKNTKRSKQLLIGLPAEEREFNGNLKGIPKFSE</sequence>
<dbReference type="InterPro" id="IPR011004">
    <property type="entry name" value="Trimer_LpxA-like_sf"/>
</dbReference>
<dbReference type="InterPro" id="IPR050179">
    <property type="entry name" value="Trans_hexapeptide_repeat"/>
</dbReference>
<dbReference type="GO" id="GO:0016746">
    <property type="term" value="F:acyltransferase activity"/>
    <property type="evidence" value="ECO:0007669"/>
    <property type="project" value="UniProtKB-KW"/>
</dbReference>
<evidence type="ECO:0000313" key="3">
    <source>
        <dbReference type="Proteomes" id="UP000244174"/>
    </source>
</evidence>
<organism evidence="2 3">
    <name type="scientific">Christiangramia gaetbulicola</name>
    <dbReference type="NCBI Taxonomy" id="703340"/>
    <lineage>
        <taxon>Bacteria</taxon>
        <taxon>Pseudomonadati</taxon>
        <taxon>Bacteroidota</taxon>
        <taxon>Flavobacteriia</taxon>
        <taxon>Flavobacteriales</taxon>
        <taxon>Flavobacteriaceae</taxon>
        <taxon>Christiangramia</taxon>
    </lineage>
</organism>
<evidence type="ECO:0000313" key="2">
    <source>
        <dbReference type="EMBL" id="PTX44088.1"/>
    </source>
</evidence>
<proteinExistence type="inferred from homology"/>